<dbReference type="RefSeq" id="WP_310455642.1">
    <property type="nucleotide sequence ID" value="NZ_JAVKPH010000002.1"/>
</dbReference>
<evidence type="ECO:0000256" key="2">
    <source>
        <dbReference type="ARBA" id="ARBA00005695"/>
    </source>
</evidence>
<protein>
    <submittedName>
        <fullName evidence="6">ABC transporter substrate-binding protein</fullName>
    </submittedName>
</protein>
<dbReference type="Gene3D" id="3.10.105.10">
    <property type="entry name" value="Dipeptide-binding Protein, Domain 3"/>
    <property type="match status" value="1"/>
</dbReference>
<dbReference type="Gene3D" id="3.90.76.10">
    <property type="entry name" value="Dipeptide-binding Protein, Domain 1"/>
    <property type="match status" value="1"/>
</dbReference>
<dbReference type="InterPro" id="IPR039424">
    <property type="entry name" value="SBP_5"/>
</dbReference>
<comment type="similarity">
    <text evidence="2">Belongs to the bacterial solute-binding protein 5 family.</text>
</comment>
<accession>A0ABU1F3M7</accession>
<proteinExistence type="inferred from homology"/>
<gene>
    <name evidence="6" type="ORF">RGD00_02565</name>
</gene>
<sequence length="491" mass="53355">MHRIIAPCLAGVLALGTAAGQAQTSLTVGEALEPPGLDPTVAAASAIRRVTYSNLFEGLVRIVENGDIVPGLAESWTVSDDALTYTFKLRNGVKFHDGAAFDCSVVKFSYERAVAPESTNAQKGLFAPIASTECPDPLTAVVTLNRPSSTFLFGMAWGDAVMVHPDSAATNKTNPVGTGPFRFTRWVQGDRVEMEKNPDYWGTPAGVDKVTIKFIQDPSAAAAAVLAGDIDVFAEFQAPELLNRFRDDQNLHVEVGTTAGKVVMSLNNARAPFSDPRFRQALTHAIDRNVVIEAISSGHGVPVGSHYTPVDPGYIDLTGTYPYDPEKARALLAEAGIAPGTSFTMTLPPPAYSRRGGEVIAAMLAEVGLNVNLVPIEFPQWLEQVFTNADYEATIIGHTEARDLDIYARDKYYFNYDSPEYKALYKAYTEATDEAERLDLIGQLQTKLAQDAPNVFLYALPKIGVWNAKLEGLWKNLPLPANDLTQVRWTN</sequence>
<keyword evidence="3 4" id="KW-0732">Signal</keyword>
<organism evidence="6 7">
    <name type="scientific">Ruixingdingia sedimenti</name>
    <dbReference type="NCBI Taxonomy" id="3073604"/>
    <lineage>
        <taxon>Bacteria</taxon>
        <taxon>Pseudomonadati</taxon>
        <taxon>Pseudomonadota</taxon>
        <taxon>Alphaproteobacteria</taxon>
        <taxon>Rhodobacterales</taxon>
        <taxon>Paracoccaceae</taxon>
        <taxon>Ruixingdingia</taxon>
    </lineage>
</organism>
<dbReference type="PIRSF" id="PIRSF002741">
    <property type="entry name" value="MppA"/>
    <property type="match status" value="1"/>
</dbReference>
<evidence type="ECO:0000259" key="5">
    <source>
        <dbReference type="Pfam" id="PF00496"/>
    </source>
</evidence>
<dbReference type="PANTHER" id="PTHR30290:SF38">
    <property type="entry name" value="D,D-DIPEPTIDE-BINDING PERIPLASMIC PROTEIN DDPA-RELATED"/>
    <property type="match status" value="1"/>
</dbReference>
<dbReference type="InterPro" id="IPR000914">
    <property type="entry name" value="SBP_5_dom"/>
</dbReference>
<keyword evidence="7" id="KW-1185">Reference proteome</keyword>
<evidence type="ECO:0000256" key="4">
    <source>
        <dbReference type="SAM" id="SignalP"/>
    </source>
</evidence>
<dbReference type="SUPFAM" id="SSF53850">
    <property type="entry name" value="Periplasmic binding protein-like II"/>
    <property type="match status" value="1"/>
</dbReference>
<feature type="signal peptide" evidence="4">
    <location>
        <begin position="1"/>
        <end position="24"/>
    </location>
</feature>
<reference evidence="6 7" key="1">
    <citation type="submission" date="2023-09" db="EMBL/GenBank/DDBJ databases">
        <title>Xinfangfangia sedmenti sp. nov., isolated the sedment.</title>
        <authorList>
            <person name="Xu L."/>
        </authorList>
    </citation>
    <scope>NUCLEOTIDE SEQUENCE [LARGE SCALE GENOMIC DNA]</scope>
    <source>
        <strain evidence="6 7">LG-4</strain>
    </source>
</reference>
<dbReference type="Pfam" id="PF00496">
    <property type="entry name" value="SBP_bac_5"/>
    <property type="match status" value="1"/>
</dbReference>
<name>A0ABU1F3M7_9RHOB</name>
<dbReference type="Proteomes" id="UP001247754">
    <property type="component" value="Unassembled WGS sequence"/>
</dbReference>
<comment type="subcellular location">
    <subcellularLocation>
        <location evidence="1">Periplasm</location>
    </subcellularLocation>
</comment>
<dbReference type="CDD" id="cd08494">
    <property type="entry name" value="PBP2_NikA_DppA_OppA_like_6"/>
    <property type="match status" value="1"/>
</dbReference>
<feature type="domain" description="Solute-binding protein family 5" evidence="5">
    <location>
        <begin position="68"/>
        <end position="399"/>
    </location>
</feature>
<dbReference type="EMBL" id="JAVKPH010000002">
    <property type="protein sequence ID" value="MDR5651471.1"/>
    <property type="molecule type" value="Genomic_DNA"/>
</dbReference>
<evidence type="ECO:0000313" key="6">
    <source>
        <dbReference type="EMBL" id="MDR5651471.1"/>
    </source>
</evidence>
<comment type="caution">
    <text evidence="6">The sequence shown here is derived from an EMBL/GenBank/DDBJ whole genome shotgun (WGS) entry which is preliminary data.</text>
</comment>
<evidence type="ECO:0000313" key="7">
    <source>
        <dbReference type="Proteomes" id="UP001247754"/>
    </source>
</evidence>
<evidence type="ECO:0000256" key="1">
    <source>
        <dbReference type="ARBA" id="ARBA00004418"/>
    </source>
</evidence>
<evidence type="ECO:0000256" key="3">
    <source>
        <dbReference type="ARBA" id="ARBA00022729"/>
    </source>
</evidence>
<dbReference type="PANTHER" id="PTHR30290">
    <property type="entry name" value="PERIPLASMIC BINDING COMPONENT OF ABC TRANSPORTER"/>
    <property type="match status" value="1"/>
</dbReference>
<feature type="chain" id="PRO_5046157023" evidence="4">
    <location>
        <begin position="25"/>
        <end position="491"/>
    </location>
</feature>
<dbReference type="InterPro" id="IPR030678">
    <property type="entry name" value="Peptide/Ni-bd"/>
</dbReference>
<dbReference type="Gene3D" id="3.40.190.10">
    <property type="entry name" value="Periplasmic binding protein-like II"/>
    <property type="match status" value="1"/>
</dbReference>